<feature type="domain" description="Heterokaryon incompatibility" evidence="2">
    <location>
        <begin position="329"/>
        <end position="476"/>
    </location>
</feature>
<dbReference type="Proteomes" id="UP000018144">
    <property type="component" value="Unassembled WGS sequence"/>
</dbReference>
<dbReference type="PANTHER" id="PTHR33112">
    <property type="entry name" value="DOMAIN PROTEIN, PUTATIVE-RELATED"/>
    <property type="match status" value="1"/>
</dbReference>
<dbReference type="Pfam" id="PF06985">
    <property type="entry name" value="HET"/>
    <property type="match status" value="1"/>
</dbReference>
<proteinExistence type="predicted"/>
<organism evidence="3 4">
    <name type="scientific">Pyronema omphalodes (strain CBS 100304)</name>
    <name type="common">Pyronema confluens</name>
    <dbReference type="NCBI Taxonomy" id="1076935"/>
    <lineage>
        <taxon>Eukaryota</taxon>
        <taxon>Fungi</taxon>
        <taxon>Dikarya</taxon>
        <taxon>Ascomycota</taxon>
        <taxon>Pezizomycotina</taxon>
        <taxon>Pezizomycetes</taxon>
        <taxon>Pezizales</taxon>
        <taxon>Pyronemataceae</taxon>
        <taxon>Pyronema</taxon>
    </lineage>
</organism>
<dbReference type="OMA" id="HTRAWVV"/>
<sequence>MNGTPNPVICIATSALILSMGKFRNKFTGLFRCLTRRSSRRSSVNSSRSRTPEPLSRPQSSVPQSVSSSQGPPPADTPKGSVSIIPPKSIQGAMSTTDTDTARASVEPELAIEHVLCAQCQNSVTKSLILQSQKPSRGTEDFSQYISRAALEASAFGSTSTGTSAVACHLCSLILGKVQQHDNQQSVAETVPIHVALKVSRSGGVTLAIQSLEDARPRWLGELSVLSHADLEGSNASSDGNRGGKFSFPSQSSRTYQNAQLAKSLASEASFPLAREWLKQCLQKHPNCTEAARLATGRPTRLIDVGNDTGIDPRVVHMEYRNKSSELEYLTLSHCWGGATILRLLTDNIDSLAAGIPMSTLPKTFQDAIIITRNLGYRYIWIDSLCIIQDSLSDWRGCSASMGEIYGGSVCTIAALTARNSHDGGCFFDHARHPLFFRPCQITAGYWVEGNTNIATDLRTGLLPMPLHTRAWVVQERILAPRTLYYGSNGLAWECVECSATEAVPAGELSRFSPKTLFFGQWQLNNPNQYYDDWTGIQAAYTLCLLTKFEDRLVAISGVIKRLETLTGWKNSWGMWHERLLLDLLWFVESPSTRPKTKEYLAPTWSWLGVEGRIMTVLNTQEAASQWMAEIIDVGTQEDGQGYLKLRAMSRRVTVTTEGALNPGIERHAPKWEEVDWDRDEMDDVGNEICCILIVRIPDYLAHGGPAFDIGLVVSRKHAIGENWVRIGVFRQLREGNSLFPDDIVNAIDINIV</sequence>
<gene>
    <name evidence="3" type="ORF">PCON_01604</name>
</gene>
<accession>U4LWE7</accession>
<feature type="region of interest" description="Disordered" evidence="1">
    <location>
        <begin position="38"/>
        <end position="102"/>
    </location>
</feature>
<dbReference type="EMBL" id="HF936162">
    <property type="protein sequence ID" value="CCX33666.1"/>
    <property type="molecule type" value="Genomic_DNA"/>
</dbReference>
<keyword evidence="4" id="KW-1185">Reference proteome</keyword>
<evidence type="ECO:0000259" key="2">
    <source>
        <dbReference type="Pfam" id="PF06985"/>
    </source>
</evidence>
<evidence type="ECO:0000256" key="1">
    <source>
        <dbReference type="SAM" id="MobiDB-lite"/>
    </source>
</evidence>
<name>U4LWE7_PYROM</name>
<dbReference type="InterPro" id="IPR010730">
    <property type="entry name" value="HET"/>
</dbReference>
<protein>
    <recommendedName>
        <fullName evidence="2">Heterokaryon incompatibility domain-containing protein</fullName>
    </recommendedName>
</protein>
<feature type="compositionally biased region" description="Low complexity" evidence="1">
    <location>
        <begin position="41"/>
        <end position="70"/>
    </location>
</feature>
<dbReference type="eggNOG" id="ENOG502S8TM">
    <property type="taxonomic scope" value="Eukaryota"/>
</dbReference>
<dbReference type="PANTHER" id="PTHR33112:SF8">
    <property type="entry name" value="HETEROKARYON INCOMPATIBILITY DOMAIN-CONTAINING PROTEIN"/>
    <property type="match status" value="1"/>
</dbReference>
<evidence type="ECO:0000313" key="3">
    <source>
        <dbReference type="EMBL" id="CCX33666.1"/>
    </source>
</evidence>
<evidence type="ECO:0000313" key="4">
    <source>
        <dbReference type="Proteomes" id="UP000018144"/>
    </source>
</evidence>
<dbReference type="AlphaFoldDB" id="U4LWE7"/>
<reference evidence="3 4" key="1">
    <citation type="journal article" date="2013" name="PLoS Genet.">
        <title>The genome and development-dependent transcriptomes of Pyronema confluens: a window into fungal evolution.</title>
        <authorList>
            <person name="Traeger S."/>
            <person name="Altegoer F."/>
            <person name="Freitag M."/>
            <person name="Gabaldon T."/>
            <person name="Kempken F."/>
            <person name="Kumar A."/>
            <person name="Marcet-Houben M."/>
            <person name="Poggeler S."/>
            <person name="Stajich J.E."/>
            <person name="Nowrousian M."/>
        </authorList>
    </citation>
    <scope>NUCLEOTIDE SEQUENCE [LARGE SCALE GENOMIC DNA]</scope>
    <source>
        <strain evidence="4">CBS 100304</strain>
        <tissue evidence="3">Vegetative mycelium</tissue>
    </source>
</reference>
<dbReference type="OrthoDB" id="5125733at2759"/>
<dbReference type="STRING" id="1076935.U4LWE7"/>